<dbReference type="RefSeq" id="WP_034528566.1">
    <property type="nucleotide sequence ID" value="NZ_BBAZ01000022.1"/>
</dbReference>
<feature type="transmembrane region" description="Helical" evidence="1">
    <location>
        <begin position="98"/>
        <end position="120"/>
    </location>
</feature>
<comment type="caution">
    <text evidence="2">The sequence shown here is derived from an EMBL/GenBank/DDBJ whole genome shotgun (WGS) entry which is preliminary data.</text>
</comment>
<sequence length="316" mass="33518">MIAIIVGFVIGFGLPVQTSINSRLRGSLGSPYLASLVSFLVGTLFLGVITVISGTSLGVSSTFIGQQPWWIWLGGLLGLVYLTGNILLFPKLGSVQTVIMPVVGQILAGLLIDNFGLFYSPTSSLTIVRVLGALLVLLGVISAVSINDWVESRSNKLEKSVAKKKKTQGLMFWRLAGVITGMLNATQTAINGHLGHVLGSPVKGAFISFVVGTVGLIIIVLILRPTVSALHTQEQSNPIWMWFGGFIGALYVLGNVYLVPIVGTGLAVVIVLVGLMVGSLLIDQFGWFGAKKSPVTRLQLLSLLVMVIGVVLIRVV</sequence>
<keyword evidence="1" id="KW-0812">Transmembrane</keyword>
<feature type="transmembrane region" description="Helical" evidence="1">
    <location>
        <begin position="265"/>
        <end position="286"/>
    </location>
</feature>
<dbReference type="OrthoDB" id="7864805at2"/>
<dbReference type="STRING" id="1291743.LOSG293_230310"/>
<feature type="transmembrane region" description="Helical" evidence="1">
    <location>
        <begin position="239"/>
        <end position="259"/>
    </location>
</feature>
<feature type="transmembrane region" description="Helical" evidence="1">
    <location>
        <begin position="69"/>
        <end position="89"/>
    </location>
</feature>
<organism evidence="2 3">
    <name type="scientific">Secundilactobacillus oryzae JCM 18671</name>
    <dbReference type="NCBI Taxonomy" id="1291743"/>
    <lineage>
        <taxon>Bacteria</taxon>
        <taxon>Bacillati</taxon>
        <taxon>Bacillota</taxon>
        <taxon>Bacilli</taxon>
        <taxon>Lactobacillales</taxon>
        <taxon>Lactobacillaceae</taxon>
        <taxon>Secundilactobacillus</taxon>
    </lineage>
</organism>
<evidence type="ECO:0000313" key="3">
    <source>
        <dbReference type="Proteomes" id="UP000028700"/>
    </source>
</evidence>
<feature type="transmembrane region" description="Helical" evidence="1">
    <location>
        <begin position="205"/>
        <end position="227"/>
    </location>
</feature>
<dbReference type="Proteomes" id="UP000028700">
    <property type="component" value="Unassembled WGS sequence"/>
</dbReference>
<name>A0A081BJR5_9LACO</name>
<keyword evidence="1" id="KW-1133">Transmembrane helix</keyword>
<dbReference type="Pfam" id="PF04657">
    <property type="entry name" value="DMT_YdcZ"/>
    <property type="match status" value="2"/>
</dbReference>
<accession>A0A081BJR5</accession>
<dbReference type="eggNOG" id="COG3238">
    <property type="taxonomic scope" value="Bacteria"/>
</dbReference>
<dbReference type="PANTHER" id="PTHR34821">
    <property type="entry name" value="INNER MEMBRANE PROTEIN YDCZ"/>
    <property type="match status" value="1"/>
</dbReference>
<feature type="transmembrane region" description="Helical" evidence="1">
    <location>
        <begin position="32"/>
        <end position="57"/>
    </location>
</feature>
<proteinExistence type="predicted"/>
<keyword evidence="1" id="KW-0472">Membrane</keyword>
<gene>
    <name evidence="2" type="primary">oroP</name>
    <name evidence="2" type="ORF">LOSG293_230310</name>
</gene>
<evidence type="ECO:0000313" key="2">
    <source>
        <dbReference type="EMBL" id="GAK48283.1"/>
    </source>
</evidence>
<evidence type="ECO:0000256" key="1">
    <source>
        <dbReference type="SAM" id="Phobius"/>
    </source>
</evidence>
<dbReference type="EMBL" id="BBJM01000023">
    <property type="protein sequence ID" value="GAK48283.1"/>
    <property type="molecule type" value="Genomic_DNA"/>
</dbReference>
<dbReference type="GO" id="GO:0005886">
    <property type="term" value="C:plasma membrane"/>
    <property type="evidence" value="ECO:0007669"/>
    <property type="project" value="TreeGrafter"/>
</dbReference>
<keyword evidence="3" id="KW-1185">Reference proteome</keyword>
<dbReference type="InterPro" id="IPR006750">
    <property type="entry name" value="YdcZ"/>
</dbReference>
<dbReference type="AlphaFoldDB" id="A0A081BJR5"/>
<dbReference type="PANTHER" id="PTHR34821:SF2">
    <property type="entry name" value="INNER MEMBRANE PROTEIN YDCZ"/>
    <property type="match status" value="1"/>
</dbReference>
<feature type="transmembrane region" description="Helical" evidence="1">
    <location>
        <begin position="126"/>
        <end position="150"/>
    </location>
</feature>
<feature type="transmembrane region" description="Helical" evidence="1">
    <location>
        <begin position="171"/>
        <end position="190"/>
    </location>
</feature>
<reference evidence="2" key="1">
    <citation type="journal article" date="2014" name="Genome Announc.">
        <title>Draft Genome Sequence of Lactobacillus oryzae Strain SG293T.</title>
        <authorList>
            <person name="Tanizawa Y."/>
            <person name="Fujisawa T."/>
            <person name="Mochizuki T."/>
            <person name="Kaminuma E."/>
            <person name="Nakamura Y."/>
            <person name="Tohno M."/>
        </authorList>
    </citation>
    <scope>NUCLEOTIDE SEQUENCE [LARGE SCALE GENOMIC DNA]</scope>
    <source>
        <strain evidence="2">SG293</strain>
    </source>
</reference>
<feature type="transmembrane region" description="Helical" evidence="1">
    <location>
        <begin position="298"/>
        <end position="315"/>
    </location>
</feature>
<protein>
    <submittedName>
        <fullName evidence="2">Orotate transport protein</fullName>
    </submittedName>
</protein>